<feature type="compositionally biased region" description="Polar residues" evidence="9">
    <location>
        <begin position="347"/>
        <end position="361"/>
    </location>
</feature>
<feature type="non-terminal residue" evidence="11">
    <location>
        <position position="1"/>
    </location>
</feature>
<dbReference type="Proteomes" id="UP000594638">
    <property type="component" value="Unassembled WGS sequence"/>
</dbReference>
<feature type="domain" description="Core Histone H2A/H2B/H3" evidence="10">
    <location>
        <begin position="63"/>
        <end position="128"/>
    </location>
</feature>
<reference evidence="11 12" key="1">
    <citation type="submission" date="2019-12" db="EMBL/GenBank/DDBJ databases">
        <authorList>
            <person name="Alioto T."/>
            <person name="Alioto T."/>
            <person name="Gomez Garrido J."/>
        </authorList>
    </citation>
    <scope>NUCLEOTIDE SEQUENCE [LARGE SCALE GENOMIC DNA]</scope>
</reference>
<dbReference type="CDD" id="cd22908">
    <property type="entry name" value="HFD_NFYC-like"/>
    <property type="match status" value="1"/>
</dbReference>
<keyword evidence="12" id="KW-1185">Reference proteome</keyword>
<dbReference type="GO" id="GO:0006355">
    <property type="term" value="P:regulation of DNA-templated transcription"/>
    <property type="evidence" value="ECO:0007669"/>
    <property type="project" value="TreeGrafter"/>
</dbReference>
<evidence type="ECO:0000256" key="3">
    <source>
        <dbReference type="ARBA" id="ARBA00023125"/>
    </source>
</evidence>
<dbReference type="Gramene" id="OE9A060579T1">
    <property type="protein sequence ID" value="OE9A060579C1"/>
    <property type="gene ID" value="OE9A060579"/>
</dbReference>
<accession>A0A8S0V163</accession>
<comment type="similarity">
    <text evidence="7">Belongs to the NFYC/HAP5 subunit family.</text>
</comment>
<evidence type="ECO:0000256" key="6">
    <source>
        <dbReference type="ARBA" id="ARBA00025911"/>
    </source>
</evidence>
<feature type="region of interest" description="Disordered" evidence="9">
    <location>
        <begin position="340"/>
        <end position="361"/>
    </location>
</feature>
<keyword evidence="3" id="KW-0238">DNA-binding</keyword>
<dbReference type="PANTHER" id="PTHR10252:SF124">
    <property type="entry name" value="NUCLEAR TRANSCRIPTION FACTOR Y SUBUNIT C-10"/>
    <property type="match status" value="1"/>
</dbReference>
<evidence type="ECO:0000259" key="10">
    <source>
        <dbReference type="Pfam" id="PF00125"/>
    </source>
</evidence>
<comment type="function">
    <text evidence="8">Stimulates the transcription of various genes by recognizing and binding to a CCAAT motif in promoters.</text>
</comment>
<protein>
    <submittedName>
        <fullName evidence="11">Nuclear transcription factor Y subunit gamma-like isoform X1</fullName>
    </submittedName>
</protein>
<dbReference type="Pfam" id="PF00125">
    <property type="entry name" value="Histone"/>
    <property type="match status" value="1"/>
</dbReference>
<dbReference type="InterPro" id="IPR009072">
    <property type="entry name" value="Histone-fold"/>
</dbReference>
<sequence length="361" mass="41007">SLDSNTRQNGEILTNVCRQALAFGTTDGEARSFHFKNLLRQNMLTFWNDRLAEIRNSRDIRYKHVLPFARIRKIMKTDKKVKMISADTPILFAKACEIFILDLTLRAWMNAEDNSRQSLRRRDVFTAIMGEELLSFLAKIVSSDRYQEISADSHGGDTHQCPANPMNTNERPAYPTTLQNLNLALLMRSQEVPQHLVFPPSFSAAETNYRQGSNEQTVADCRGCTDQYPEYPMNLHNLNSALLTRSYAAPQHHVFLPSFSSTENNYRQGFNDQTVADCRGDTNEHPANPMNFHNLNSFSLRSQEGSQHLVFPPESSSAETNYLPDLNDQTIADCRGDTNEHPANPMNFHNLNSVSDNLNTM</sequence>
<dbReference type="EMBL" id="CACTIH010009190">
    <property type="protein sequence ID" value="CAA3027108.1"/>
    <property type="molecule type" value="Genomic_DNA"/>
</dbReference>
<dbReference type="OrthoDB" id="1272441at2759"/>
<evidence type="ECO:0000256" key="4">
    <source>
        <dbReference type="ARBA" id="ARBA00023163"/>
    </source>
</evidence>
<evidence type="ECO:0000256" key="1">
    <source>
        <dbReference type="ARBA" id="ARBA00004123"/>
    </source>
</evidence>
<gene>
    <name evidence="11" type="ORF">OLEA9_A060579</name>
</gene>
<evidence type="ECO:0000256" key="7">
    <source>
        <dbReference type="ARBA" id="ARBA00038129"/>
    </source>
</evidence>
<dbReference type="GO" id="GO:0046982">
    <property type="term" value="F:protein heterodimerization activity"/>
    <property type="evidence" value="ECO:0007669"/>
    <property type="project" value="InterPro"/>
</dbReference>
<keyword evidence="4" id="KW-0804">Transcription</keyword>
<dbReference type="AlphaFoldDB" id="A0A8S0V163"/>
<evidence type="ECO:0000256" key="2">
    <source>
        <dbReference type="ARBA" id="ARBA00023015"/>
    </source>
</evidence>
<dbReference type="InterPro" id="IPR007125">
    <property type="entry name" value="H2A/H2B/H3"/>
</dbReference>
<dbReference type="GO" id="GO:0005634">
    <property type="term" value="C:nucleus"/>
    <property type="evidence" value="ECO:0007669"/>
    <property type="project" value="UniProtKB-SubCell"/>
</dbReference>
<evidence type="ECO:0000256" key="9">
    <source>
        <dbReference type="SAM" id="MobiDB-lite"/>
    </source>
</evidence>
<keyword evidence="2" id="KW-0805">Transcription regulation</keyword>
<name>A0A8S0V163_OLEEU</name>
<dbReference type="SUPFAM" id="SSF47113">
    <property type="entry name" value="Histone-fold"/>
    <property type="match status" value="1"/>
</dbReference>
<dbReference type="PANTHER" id="PTHR10252">
    <property type="entry name" value="HISTONE-LIKE TRANSCRIPTION FACTOR CCAAT-RELATED"/>
    <property type="match status" value="1"/>
</dbReference>
<evidence type="ECO:0000256" key="5">
    <source>
        <dbReference type="ARBA" id="ARBA00023242"/>
    </source>
</evidence>
<evidence type="ECO:0000256" key="8">
    <source>
        <dbReference type="ARBA" id="ARBA00059992"/>
    </source>
</evidence>
<dbReference type="InterPro" id="IPR050568">
    <property type="entry name" value="Transcr_DNA_Rep_Reg"/>
</dbReference>
<comment type="caution">
    <text evidence="11">The sequence shown here is derived from an EMBL/GenBank/DDBJ whole genome shotgun (WGS) entry which is preliminary data.</text>
</comment>
<comment type="subcellular location">
    <subcellularLocation>
        <location evidence="1">Nucleus</location>
    </subcellularLocation>
</comment>
<dbReference type="Gene3D" id="1.10.20.10">
    <property type="entry name" value="Histone, subunit A"/>
    <property type="match status" value="1"/>
</dbReference>
<organism evidence="11 12">
    <name type="scientific">Olea europaea subsp. europaea</name>
    <dbReference type="NCBI Taxonomy" id="158383"/>
    <lineage>
        <taxon>Eukaryota</taxon>
        <taxon>Viridiplantae</taxon>
        <taxon>Streptophyta</taxon>
        <taxon>Embryophyta</taxon>
        <taxon>Tracheophyta</taxon>
        <taxon>Spermatophyta</taxon>
        <taxon>Magnoliopsida</taxon>
        <taxon>eudicotyledons</taxon>
        <taxon>Gunneridae</taxon>
        <taxon>Pentapetalae</taxon>
        <taxon>asterids</taxon>
        <taxon>lamiids</taxon>
        <taxon>Lamiales</taxon>
        <taxon>Oleaceae</taxon>
        <taxon>Oleeae</taxon>
        <taxon>Olea</taxon>
    </lineage>
</organism>
<evidence type="ECO:0000313" key="12">
    <source>
        <dbReference type="Proteomes" id="UP000594638"/>
    </source>
</evidence>
<dbReference type="GO" id="GO:0000976">
    <property type="term" value="F:transcription cis-regulatory region binding"/>
    <property type="evidence" value="ECO:0007669"/>
    <property type="project" value="TreeGrafter"/>
</dbReference>
<keyword evidence="5" id="KW-0539">Nucleus</keyword>
<dbReference type="FunFam" id="1.10.20.10:FF:000062">
    <property type="entry name" value="Nuclear transcription factor Y subunit C"/>
    <property type="match status" value="1"/>
</dbReference>
<comment type="subunit">
    <text evidence="6">Heterotrimeric transcription factor composed of three components, NF-YA, NF-YB and NF-YC. NF-YB and NF-YC must interact and dimerize for NF-YA association and DNA binding.</text>
</comment>
<proteinExistence type="inferred from homology"/>
<evidence type="ECO:0000313" key="11">
    <source>
        <dbReference type="EMBL" id="CAA3027108.1"/>
    </source>
</evidence>